<sequence>MKRLLVFILLLSFFTYPLTTETANASSAPINLGVEVNDSVLHPDKPIVYATKLGSKTIHAINFETGKKETLTLPYPANYIEIYNNQLILTQHKMSHDAYNFGPYSGAIAIVDTEPFALNRVFDVETDPYDIAVDKDGYVYITNGSGQWINMKVYSLHDQKEVPNGHKSHMRMQSTILYNEEMNKVYTIDTDLSPRDITAFEIDKGVILNQYDSPYHGKYRLDPKATISPDGESLYNNSGNVFGLTAISSGDMNYKYNLGDTYNDFAFSPEEELMFAASTSGGVDLFEYQTDDYLFSFATTKKVKHLHYQNGLLIFYSENGRHYMEHITQFEPEAPEAPEIIDAAYFDEDDLYDFYDGVTDIPLDTFFLFAFDQEIEVTNPNGITVTGSSGEVEVYIEEDEDLLFVEPDYLEPNSSYTVKIGKDAIASLDGLSLTGDVQYQFLTAKEIDTTPPVLTLTASTTQPTKNDVIITAKGTDNVGVKSIKLPNGQVVSQAQATFTVSTNGTYSFTVEDTSGLKTTKSIKITNIDKEAPQATITRSTTAATKNPILITVTGTDNKKVRRIKLPNGTYVTGATATYKVPENGSYKFIIEDTAGNTISKTVKVTNIYNKVPVSPTVNRVSDRDTIITGKSVPKMTIIVKRGTTQLGTVKTSSTGEFQLTIPKQKAGAKLSVYAKDPVGQISPAKVITVIDKTPPPAPVVNKVTTKSKVVTGTAEKGATVYVYNGTKYLGKATVDSYGKYKVPIVLQKRGVTLKVHAVDKANNKSKETSIKVS</sequence>
<dbReference type="Pfam" id="PF17936">
    <property type="entry name" value="Big_6"/>
    <property type="match status" value="2"/>
</dbReference>
<evidence type="ECO:0000256" key="1">
    <source>
        <dbReference type="SAM" id="SignalP"/>
    </source>
</evidence>
<dbReference type="eggNOG" id="COG1404">
    <property type="taxonomic scope" value="Bacteria"/>
</dbReference>
<evidence type="ECO:0000259" key="2">
    <source>
        <dbReference type="Pfam" id="PF17936"/>
    </source>
</evidence>
<reference evidence="3 4" key="1">
    <citation type="journal article" date="2014" name="Genome Announc.">
        <title>Draft Genome Sequences of Three Alkaliphilic Bacillus Strains, Bacillus wakoensis JCM 9140T, Bacillus akibai JCM 9157T, and Bacillus hemicellulosilyticus JCM 9152T.</title>
        <authorList>
            <person name="Yuki M."/>
            <person name="Oshima K."/>
            <person name="Suda W."/>
            <person name="Oshida Y."/>
            <person name="Kitamura K."/>
            <person name="Iida T."/>
            <person name="Hattori M."/>
            <person name="Ohkuma M."/>
        </authorList>
    </citation>
    <scope>NUCLEOTIDE SEQUENCE [LARGE SCALE GENOMIC DNA]</scope>
    <source>
        <strain evidence="3 4">JCM 9157</strain>
    </source>
</reference>
<feature type="signal peptide" evidence="1">
    <location>
        <begin position="1"/>
        <end position="19"/>
    </location>
</feature>
<dbReference type="InterPro" id="IPR011044">
    <property type="entry name" value="Quino_amine_DH_bsu"/>
</dbReference>
<gene>
    <name evidence="3" type="ORF">JCM9157_2061</name>
</gene>
<dbReference type="Gene3D" id="2.130.10.10">
    <property type="entry name" value="YVTN repeat-like/Quinoprotein amine dehydrogenase"/>
    <property type="match status" value="1"/>
</dbReference>
<evidence type="ECO:0000313" key="4">
    <source>
        <dbReference type="Proteomes" id="UP000018896"/>
    </source>
</evidence>
<dbReference type="RefSeq" id="WP_035664137.1">
    <property type="nucleotide sequence ID" value="NZ_BAUV01000013.1"/>
</dbReference>
<protein>
    <recommendedName>
        <fullName evidence="2">Bacterial Ig domain-containing protein</fullName>
    </recommendedName>
</protein>
<dbReference type="STRING" id="1236973.JCM9157_2061"/>
<dbReference type="SUPFAM" id="SSF50969">
    <property type="entry name" value="YVTN repeat-like/Quinoprotein amine dehydrogenase"/>
    <property type="match status" value="1"/>
</dbReference>
<dbReference type="EMBL" id="BAUV01000013">
    <property type="protein sequence ID" value="GAE34973.1"/>
    <property type="molecule type" value="Genomic_DNA"/>
</dbReference>
<feature type="domain" description="Bacterial Ig" evidence="2">
    <location>
        <begin position="612"/>
        <end position="691"/>
    </location>
</feature>
<dbReference type="OrthoDB" id="2877457at2"/>
<keyword evidence="1" id="KW-0732">Signal</keyword>
<comment type="caution">
    <text evidence="3">The sequence shown here is derived from an EMBL/GenBank/DDBJ whole genome shotgun (WGS) entry which is preliminary data.</text>
</comment>
<dbReference type="eggNOG" id="COG3391">
    <property type="taxonomic scope" value="Bacteria"/>
</dbReference>
<dbReference type="InterPro" id="IPR013783">
    <property type="entry name" value="Ig-like_fold"/>
</dbReference>
<organism evidence="3 4">
    <name type="scientific">Halalkalibacter akibai (strain ATCC 43226 / DSM 21942 / CIP 109018 / JCM 9157 / 1139)</name>
    <name type="common">Bacillus akibai</name>
    <dbReference type="NCBI Taxonomy" id="1236973"/>
    <lineage>
        <taxon>Bacteria</taxon>
        <taxon>Bacillati</taxon>
        <taxon>Bacillota</taxon>
        <taxon>Bacilli</taxon>
        <taxon>Bacillales</taxon>
        <taxon>Bacillaceae</taxon>
        <taxon>Halalkalibacter</taxon>
    </lineage>
</organism>
<keyword evidence="4" id="KW-1185">Reference proteome</keyword>
<dbReference type="InterPro" id="IPR041498">
    <property type="entry name" value="Big_6"/>
</dbReference>
<accession>W4QTP4</accession>
<dbReference type="Proteomes" id="UP000018896">
    <property type="component" value="Unassembled WGS sequence"/>
</dbReference>
<proteinExistence type="predicted"/>
<feature type="domain" description="Bacterial Ig" evidence="2">
    <location>
        <begin position="695"/>
        <end position="772"/>
    </location>
</feature>
<feature type="chain" id="PRO_5039571147" description="Bacterial Ig domain-containing protein" evidence="1">
    <location>
        <begin position="20"/>
        <end position="773"/>
    </location>
</feature>
<dbReference type="AlphaFoldDB" id="W4QTP4"/>
<dbReference type="InterPro" id="IPR015943">
    <property type="entry name" value="WD40/YVTN_repeat-like_dom_sf"/>
</dbReference>
<evidence type="ECO:0000313" key="3">
    <source>
        <dbReference type="EMBL" id="GAE34973.1"/>
    </source>
</evidence>
<dbReference type="Gene3D" id="2.60.40.10">
    <property type="entry name" value="Immunoglobulins"/>
    <property type="match status" value="2"/>
</dbReference>
<name>W4QTP4_HALA3</name>